<accession>A0ABR8YMQ5</accession>
<organism evidence="2 3">
    <name type="scientific">Clostridium faecium</name>
    <dbReference type="NCBI Taxonomy" id="2762223"/>
    <lineage>
        <taxon>Bacteria</taxon>
        <taxon>Bacillati</taxon>
        <taxon>Bacillota</taxon>
        <taxon>Clostridia</taxon>
        <taxon>Eubacteriales</taxon>
        <taxon>Clostridiaceae</taxon>
        <taxon>Clostridium</taxon>
    </lineage>
</organism>
<reference evidence="2 3" key="1">
    <citation type="submission" date="2020-08" db="EMBL/GenBank/DDBJ databases">
        <title>A Genomic Blueprint of the Chicken Gut Microbiome.</title>
        <authorList>
            <person name="Gilroy R."/>
            <person name="Ravi A."/>
            <person name="Getino M."/>
            <person name="Pursley I."/>
            <person name="Horton D.L."/>
            <person name="Alikhan N.-F."/>
            <person name="Baker D."/>
            <person name="Gharbi K."/>
            <person name="Hall N."/>
            <person name="Watson M."/>
            <person name="Adriaenssens E.M."/>
            <person name="Foster-Nyarko E."/>
            <person name="Jarju S."/>
            <person name="Secka A."/>
            <person name="Antonio M."/>
            <person name="Oren A."/>
            <person name="Chaudhuri R."/>
            <person name="La Ragione R.M."/>
            <person name="Hildebrand F."/>
            <person name="Pallen M.J."/>
        </authorList>
    </citation>
    <scope>NUCLEOTIDE SEQUENCE [LARGE SCALE GENOMIC DNA]</scope>
    <source>
        <strain evidence="2 3">N37</strain>
    </source>
</reference>
<evidence type="ECO:0000313" key="2">
    <source>
        <dbReference type="EMBL" id="MBD8045471.1"/>
    </source>
</evidence>
<name>A0ABR8YMQ5_9CLOT</name>
<dbReference type="Proteomes" id="UP000627166">
    <property type="component" value="Unassembled WGS sequence"/>
</dbReference>
<comment type="caution">
    <text evidence="2">The sequence shown here is derived from an EMBL/GenBank/DDBJ whole genome shotgun (WGS) entry which is preliminary data.</text>
</comment>
<protein>
    <submittedName>
        <fullName evidence="2">Uncharacterized protein</fullName>
    </submittedName>
</protein>
<feature type="coiled-coil region" evidence="1">
    <location>
        <begin position="44"/>
        <end position="92"/>
    </location>
</feature>
<gene>
    <name evidence="2" type="ORF">H9637_00160</name>
</gene>
<keyword evidence="1" id="KW-0175">Coiled coil</keyword>
<keyword evidence="3" id="KW-1185">Reference proteome</keyword>
<evidence type="ECO:0000313" key="3">
    <source>
        <dbReference type="Proteomes" id="UP000627166"/>
    </source>
</evidence>
<dbReference type="EMBL" id="JACSQB010000002">
    <property type="protein sequence ID" value="MBD8045471.1"/>
    <property type="molecule type" value="Genomic_DNA"/>
</dbReference>
<sequence length="92" mass="10859">MKKKLGLHIVLVLFIIAFTLIAISYQNIYTSFLDNKNNNIKKVINEKESELFDKEEALKNLLEKVVEKRTEKEKLNNLLKEKENQLKVLQKN</sequence>
<evidence type="ECO:0000256" key="1">
    <source>
        <dbReference type="SAM" id="Coils"/>
    </source>
</evidence>
<dbReference type="RefSeq" id="WP_191738279.1">
    <property type="nucleotide sequence ID" value="NZ_JACSQB010000002.1"/>
</dbReference>
<proteinExistence type="predicted"/>